<keyword evidence="4" id="KW-1185">Reference proteome</keyword>
<reference evidence="3 4" key="1">
    <citation type="journal article" date="2020" name="Microorganisms">
        <title>Osmotic Adaptation and Compatible Solute Biosynthesis of Phototrophic Bacteria as Revealed from Genome Analyses.</title>
        <authorList>
            <person name="Imhoff J.F."/>
            <person name="Rahn T."/>
            <person name="Kunzel S."/>
            <person name="Keller A."/>
            <person name="Neulinger S.C."/>
        </authorList>
    </citation>
    <scope>NUCLEOTIDE SEQUENCE [LARGE SCALE GENOMIC DNA]</scope>
    <source>
        <strain evidence="3 4">DSM 25653</strain>
    </source>
</reference>
<evidence type="ECO:0000313" key="3">
    <source>
        <dbReference type="EMBL" id="MBK1616868.1"/>
    </source>
</evidence>
<protein>
    <recommendedName>
        <fullName evidence="2">Thioredoxin domain-containing protein</fullName>
    </recommendedName>
</protein>
<dbReference type="InterPro" id="IPR013766">
    <property type="entry name" value="Thioredoxin_domain"/>
</dbReference>
<dbReference type="Pfam" id="PF00578">
    <property type="entry name" value="AhpC-TSA"/>
    <property type="match status" value="1"/>
</dbReference>
<keyword evidence="1" id="KW-1133">Transmembrane helix</keyword>
<name>A0A9X0W4L5_9GAMM</name>
<dbReference type="CDD" id="cd03011">
    <property type="entry name" value="TlpA_like_ScsD_MtbDsbE"/>
    <property type="match status" value="1"/>
</dbReference>
<sequence length="184" mass="20718">MRASPTNSKSPNGERKRRWGQRLRRWGLEGAIVLLVLAAVHWYKARPLAEGMAPALSGRAIDTIEQINLSPPLERPTLIHFWASWCPICKLEEGSIEALAKRYQVMTVAMQSGTEEEISRYLSERALDLRVIADPSGEIAQQWGVQAVPASFIIDRNGRIRFRRVGYTTGLGLRVRLWLAEIGV</sequence>
<evidence type="ECO:0000259" key="2">
    <source>
        <dbReference type="PROSITE" id="PS51352"/>
    </source>
</evidence>
<dbReference type="RefSeq" id="WP_200236230.1">
    <property type="nucleotide sequence ID" value="NZ_NRRY01000001.1"/>
</dbReference>
<dbReference type="InterPro" id="IPR050553">
    <property type="entry name" value="Thioredoxin_ResA/DsbE_sf"/>
</dbReference>
<dbReference type="GO" id="GO:0016491">
    <property type="term" value="F:oxidoreductase activity"/>
    <property type="evidence" value="ECO:0007669"/>
    <property type="project" value="InterPro"/>
</dbReference>
<evidence type="ECO:0000256" key="1">
    <source>
        <dbReference type="SAM" id="Phobius"/>
    </source>
</evidence>
<dbReference type="PANTHER" id="PTHR42852">
    <property type="entry name" value="THIOL:DISULFIDE INTERCHANGE PROTEIN DSBE"/>
    <property type="match status" value="1"/>
</dbReference>
<dbReference type="Proteomes" id="UP001138768">
    <property type="component" value="Unassembled WGS sequence"/>
</dbReference>
<accession>A0A9X0W4L5</accession>
<gene>
    <name evidence="3" type="ORF">CKO42_00040</name>
</gene>
<keyword evidence="1" id="KW-0812">Transmembrane</keyword>
<dbReference type="InterPro" id="IPR036249">
    <property type="entry name" value="Thioredoxin-like_sf"/>
</dbReference>
<dbReference type="InterPro" id="IPR000866">
    <property type="entry name" value="AhpC/TSA"/>
</dbReference>
<organism evidence="3 4">
    <name type="scientific">Lamprobacter modestohalophilus</name>
    <dbReference type="NCBI Taxonomy" id="1064514"/>
    <lineage>
        <taxon>Bacteria</taxon>
        <taxon>Pseudomonadati</taxon>
        <taxon>Pseudomonadota</taxon>
        <taxon>Gammaproteobacteria</taxon>
        <taxon>Chromatiales</taxon>
        <taxon>Chromatiaceae</taxon>
        <taxon>Lamprobacter</taxon>
    </lineage>
</organism>
<comment type="caution">
    <text evidence="3">The sequence shown here is derived from an EMBL/GenBank/DDBJ whole genome shotgun (WGS) entry which is preliminary data.</text>
</comment>
<dbReference type="AlphaFoldDB" id="A0A9X0W4L5"/>
<feature type="domain" description="Thioredoxin" evidence="2">
    <location>
        <begin position="47"/>
        <end position="184"/>
    </location>
</feature>
<evidence type="ECO:0000313" key="4">
    <source>
        <dbReference type="Proteomes" id="UP001138768"/>
    </source>
</evidence>
<dbReference type="EMBL" id="NRRY01000001">
    <property type="protein sequence ID" value="MBK1616868.1"/>
    <property type="molecule type" value="Genomic_DNA"/>
</dbReference>
<dbReference type="PROSITE" id="PS51352">
    <property type="entry name" value="THIOREDOXIN_2"/>
    <property type="match status" value="1"/>
</dbReference>
<keyword evidence="1" id="KW-0472">Membrane</keyword>
<dbReference type="Gene3D" id="3.40.30.10">
    <property type="entry name" value="Glutaredoxin"/>
    <property type="match status" value="1"/>
</dbReference>
<proteinExistence type="predicted"/>
<dbReference type="GO" id="GO:0016209">
    <property type="term" value="F:antioxidant activity"/>
    <property type="evidence" value="ECO:0007669"/>
    <property type="project" value="InterPro"/>
</dbReference>
<dbReference type="PANTHER" id="PTHR42852:SF17">
    <property type="entry name" value="THIOREDOXIN-LIKE PROTEIN HI_1115"/>
    <property type="match status" value="1"/>
</dbReference>
<feature type="transmembrane region" description="Helical" evidence="1">
    <location>
        <begin position="26"/>
        <end position="43"/>
    </location>
</feature>
<dbReference type="SUPFAM" id="SSF52833">
    <property type="entry name" value="Thioredoxin-like"/>
    <property type="match status" value="1"/>
</dbReference>